<dbReference type="EMBL" id="JAQQAL010000010">
    <property type="protein sequence ID" value="MDC7225846.1"/>
    <property type="molecule type" value="Genomic_DNA"/>
</dbReference>
<sequence length="578" mass="68141">MEKKDVLEELSYSLSEKERITLLERISKSAGIAVNEENEDTPEHKQQEKNTYVENELRNLSWFRRFILMIRCRISSREMADIVISQRMKQLKKSISRKQQGVTGFESRNLTPEFGEKVFNLYSRTLAFRDIYRKLWLEPGVYESGCLFVIRSMYEDTKNRLDEFISMDELVELYADSGKKEDLVKEVDSRIKEYSDLVPEILYSEIEKSIAPMYKLKDLVLFPYTAFFQKFSFTPNRTDGKHFFKNASAMLCLDHLKSLYIAVMSASELDEHVPLNKFLIEFIKSLDDSSAMPEGFNDELRKLINSAKLFARSMPILEIIQYFRKEPYLRINYSTRKLSFKEFYTSVLHRKLKDEIIKLYPEVQKQYIEREIERIFEGKNFQEFRNYRMYASIDHQKMGLPFFTHTKSLNVLYNYIKSFYQSNLSDVIAILEKGILSQNRITRDRMIGYSVALQELEDKISSSDKSLAPDEEDGKVFHKLRMTLVSDTAQQRMYRSLVVKKNREVKSLIDWGDEALGGLEKIFDELIASEANAIKVQLNKHYLMRGKSITLVSLLKRRSNELRDFRRLMAQITKMELD</sequence>
<dbReference type="AlphaFoldDB" id="A0AAJ1IGL4"/>
<accession>A0AAJ1IGL4</accession>
<comment type="caution">
    <text evidence="1">The sequence shown here is derived from an EMBL/GenBank/DDBJ whole genome shotgun (WGS) entry which is preliminary data.</text>
</comment>
<proteinExistence type="predicted"/>
<dbReference type="Proteomes" id="UP001221217">
    <property type="component" value="Unassembled WGS sequence"/>
</dbReference>
<name>A0AAJ1IGL4_9SPIO</name>
<dbReference type="Pfam" id="PF17239">
    <property type="entry name" value="DUF5312"/>
    <property type="match status" value="1"/>
</dbReference>
<gene>
    <name evidence="1" type="ORF">PQJ61_03665</name>
</gene>
<organism evidence="1 2">
    <name type="scientific">Candidatus Thalassospirochaeta sargassi</name>
    <dbReference type="NCBI Taxonomy" id="3119039"/>
    <lineage>
        <taxon>Bacteria</taxon>
        <taxon>Pseudomonadati</taxon>
        <taxon>Spirochaetota</taxon>
        <taxon>Spirochaetia</taxon>
        <taxon>Spirochaetales</taxon>
        <taxon>Spirochaetaceae</taxon>
        <taxon>Candidatus Thalassospirochaeta</taxon>
    </lineage>
</organism>
<evidence type="ECO:0000313" key="2">
    <source>
        <dbReference type="Proteomes" id="UP001221217"/>
    </source>
</evidence>
<dbReference type="InterPro" id="IPR035196">
    <property type="entry name" value="DUF5312"/>
</dbReference>
<reference evidence="1 2" key="1">
    <citation type="submission" date="2022-12" db="EMBL/GenBank/DDBJ databases">
        <title>Metagenome assembled genome from gulf of manar.</title>
        <authorList>
            <person name="Kohli P."/>
            <person name="Pk S."/>
            <person name="Venkata Ramana C."/>
            <person name="Sasikala C."/>
        </authorList>
    </citation>
    <scope>NUCLEOTIDE SEQUENCE [LARGE SCALE GENOMIC DNA]</scope>
    <source>
        <strain evidence="1">JB008</strain>
    </source>
</reference>
<protein>
    <submittedName>
        <fullName evidence="1">DUF5312 family protein</fullName>
    </submittedName>
</protein>
<evidence type="ECO:0000313" key="1">
    <source>
        <dbReference type="EMBL" id="MDC7225846.1"/>
    </source>
</evidence>